<dbReference type="SUPFAM" id="SSF69318">
    <property type="entry name" value="Integrin alpha N-terminal domain"/>
    <property type="match status" value="2"/>
</dbReference>
<dbReference type="Gene3D" id="2.130.10.10">
    <property type="entry name" value="YVTN repeat-like/Quinoprotein amine dehydrogenase"/>
    <property type="match status" value="1"/>
</dbReference>
<sequence>MRSRILLAAGVLLASFTVQAAMDVQWRTTTFGTGIGATGIWPVDADHDGDLDFVLGGGFAFSQNATWSIVSYDAAAHRYEIAWQSVAPGSPPYPYDQSIQALRVVETGGTQRVWIGRANGTVDVVDLATRETLQTLSPSGALVTDFAVEDIDNNGALEVAVVTQAQTFLYNAQTLALERTLAYGGSHAAVGNIDNDAELELVFNTGAVLQVGTSSVTEEWVSSIAFGERVELADIDGDGRDEIVGADAWYLIRAWDAELHSLKWSKGVSLDISAFKVVDVTGDSTPEILYGDGQWGYVHALDAATQNELWNIQNADSGVTNIAVFDADGDGARELLFGAGWHSTGPDHLNVHDLATQAQEWQNTIYSGPYSAVDIGDVDADGRLEMVIASYSDYGTTDGAISMIRVYDAITNELEWSSVGQTYYGGRALKLINIDADPQLEIALSADNSMIVIDGLTHQVQSETLHSGYTTLSALDAADLTGDGIPEVIVGNMEQSTGSTGARVYVMDPVNGTVIWQSAVFATGFAQVTDVLATDVGAPGPDIIGVSSQVHVIRWSDRRHIYSAGANYLSVTTGEVAPNAGVEILAGKNAGSLDVLDGETLALIDTHTVCATPIRALEMQASNRVLVACDDQLIVYDLATRTAIESKAAGTVWLGRSGSLVRSSINGRAVVLAGGLQAVKFVDDSGNNAPLLTVTPVSVHWRTPTEMQLSASDANNDPLRFEMLTTPLRGTAIWTDQATGRLRYSGSLEGGTGTDTVRVRVSDGYQYSDTQTLQITVTNTGPTATAAGHDLNPGATTMSGRFSASDPNGDPLTYSIVRQPTRGTLTFDATAGTYQYVGTGSPSQTDSVTFAVRDGLSQAEATVEFRYVAARSSGGGGGGGAFGALMPALLALMVGLRRRAHRARLT</sequence>
<dbReference type="Proteomes" id="UP001595904">
    <property type="component" value="Unassembled WGS sequence"/>
</dbReference>
<evidence type="ECO:0000313" key="3">
    <source>
        <dbReference type="EMBL" id="MFC4308596.1"/>
    </source>
</evidence>
<organism evidence="3 4">
    <name type="scientific">Steroidobacter flavus</name>
    <dbReference type="NCBI Taxonomy" id="1842136"/>
    <lineage>
        <taxon>Bacteria</taxon>
        <taxon>Pseudomonadati</taxon>
        <taxon>Pseudomonadota</taxon>
        <taxon>Gammaproteobacteria</taxon>
        <taxon>Steroidobacterales</taxon>
        <taxon>Steroidobacteraceae</taxon>
        <taxon>Steroidobacter</taxon>
    </lineage>
</organism>
<evidence type="ECO:0000256" key="1">
    <source>
        <dbReference type="SAM" id="Phobius"/>
    </source>
</evidence>
<dbReference type="EMBL" id="JBHSDU010000003">
    <property type="protein sequence ID" value="MFC4308596.1"/>
    <property type="molecule type" value="Genomic_DNA"/>
</dbReference>
<reference evidence="4" key="1">
    <citation type="journal article" date="2019" name="Int. J. Syst. Evol. Microbiol.">
        <title>The Global Catalogue of Microorganisms (GCM) 10K type strain sequencing project: providing services to taxonomists for standard genome sequencing and annotation.</title>
        <authorList>
            <consortium name="The Broad Institute Genomics Platform"/>
            <consortium name="The Broad Institute Genome Sequencing Center for Infectious Disease"/>
            <person name="Wu L."/>
            <person name="Ma J."/>
        </authorList>
    </citation>
    <scope>NUCLEOTIDE SEQUENCE [LARGE SCALE GENOMIC DNA]</scope>
    <source>
        <strain evidence="4">CGMCC 1.10759</strain>
    </source>
</reference>
<feature type="chain" id="PRO_5046949605" evidence="2">
    <location>
        <begin position="21"/>
        <end position="906"/>
    </location>
</feature>
<dbReference type="RefSeq" id="WP_380595693.1">
    <property type="nucleotide sequence ID" value="NZ_JBHSDU010000003.1"/>
</dbReference>
<dbReference type="InterPro" id="IPR011047">
    <property type="entry name" value="Quinoprotein_ADH-like_sf"/>
</dbReference>
<keyword evidence="1" id="KW-0472">Membrane</keyword>
<comment type="caution">
    <text evidence="3">The sequence shown here is derived from an EMBL/GenBank/DDBJ whole genome shotgun (WGS) entry which is preliminary data.</text>
</comment>
<dbReference type="Pfam" id="PF17963">
    <property type="entry name" value="Big_9"/>
    <property type="match status" value="2"/>
</dbReference>
<evidence type="ECO:0000313" key="4">
    <source>
        <dbReference type="Proteomes" id="UP001595904"/>
    </source>
</evidence>
<keyword evidence="1" id="KW-1133">Transmembrane helix</keyword>
<gene>
    <name evidence="3" type="ORF">ACFPN2_05825</name>
</gene>
<accession>A0ABV8SLV7</accession>
<dbReference type="SUPFAM" id="SSF50998">
    <property type="entry name" value="Quinoprotein alcohol dehydrogenase-like"/>
    <property type="match status" value="1"/>
</dbReference>
<evidence type="ECO:0000256" key="2">
    <source>
        <dbReference type="SAM" id="SignalP"/>
    </source>
</evidence>
<dbReference type="InterPro" id="IPR028994">
    <property type="entry name" value="Integrin_alpha_N"/>
</dbReference>
<keyword evidence="1" id="KW-0812">Transmembrane</keyword>
<feature type="transmembrane region" description="Helical" evidence="1">
    <location>
        <begin position="876"/>
        <end position="896"/>
    </location>
</feature>
<name>A0ABV8SLV7_9GAMM</name>
<feature type="signal peptide" evidence="2">
    <location>
        <begin position="1"/>
        <end position="20"/>
    </location>
</feature>
<proteinExistence type="predicted"/>
<protein>
    <submittedName>
        <fullName evidence="3">Ig-like domain-containing protein</fullName>
    </submittedName>
</protein>
<dbReference type="InterPro" id="IPR015943">
    <property type="entry name" value="WD40/YVTN_repeat-like_dom_sf"/>
</dbReference>
<keyword evidence="4" id="KW-1185">Reference proteome</keyword>
<keyword evidence="2" id="KW-0732">Signal</keyword>